<feature type="region of interest" description="Disordered" evidence="8">
    <location>
        <begin position="756"/>
        <end position="784"/>
    </location>
</feature>
<evidence type="ECO:0000256" key="7">
    <source>
        <dbReference type="SAM" id="Coils"/>
    </source>
</evidence>
<keyword evidence="2" id="KW-0813">Transport</keyword>
<feature type="compositionally biased region" description="Low complexity" evidence="8">
    <location>
        <begin position="1129"/>
        <end position="1140"/>
    </location>
</feature>
<keyword evidence="4 9" id="KW-1133">Transmembrane helix</keyword>
<keyword evidence="7" id="KW-0175">Coiled coil</keyword>
<dbReference type="InterPro" id="IPR018490">
    <property type="entry name" value="cNMP-bd_dom_sf"/>
</dbReference>
<dbReference type="InterPro" id="IPR000595">
    <property type="entry name" value="cNMP-bd_dom"/>
</dbReference>
<evidence type="ECO:0000259" key="10">
    <source>
        <dbReference type="PROSITE" id="PS50042"/>
    </source>
</evidence>
<dbReference type="InterPro" id="IPR050818">
    <property type="entry name" value="KCNH_animal-type"/>
</dbReference>
<dbReference type="SUPFAM" id="SSF51206">
    <property type="entry name" value="cAMP-binding domain-like"/>
    <property type="match status" value="1"/>
</dbReference>
<dbReference type="InterPro" id="IPR005821">
    <property type="entry name" value="Ion_trans_dom"/>
</dbReference>
<organism evidence="11 12">
    <name type="scientific">Gonium pectorale</name>
    <name type="common">Green alga</name>
    <dbReference type="NCBI Taxonomy" id="33097"/>
    <lineage>
        <taxon>Eukaryota</taxon>
        <taxon>Viridiplantae</taxon>
        <taxon>Chlorophyta</taxon>
        <taxon>core chlorophytes</taxon>
        <taxon>Chlorophyceae</taxon>
        <taxon>CS clade</taxon>
        <taxon>Chlamydomonadales</taxon>
        <taxon>Volvocaceae</taxon>
        <taxon>Gonium</taxon>
    </lineage>
</organism>
<feature type="region of interest" description="Disordered" evidence="8">
    <location>
        <begin position="953"/>
        <end position="972"/>
    </location>
</feature>
<sequence length="1515" mass="153259">MASTDSPELPSAAAGSTGGSTAGSASTSGSPRGAAAHQPRRPSGGRDRLQSLRRRVLRGPSEEDDGAAGGQVPASSGARGNTARQPSADVAVPSGPGRDGAEGADTGMPEWPVATLKLPAAAVDDACSGGNHGVGDARVGGGGEGGSSRGRWSWWPWGRRAPRRAYGSGYFRPVATGAVRSGAWVVDGSDPRVNRRERLRLVLTMDPWDVADKYLPLFLPSTGRTGWDILLLVLLLYTAVVVPLEAGFQSAVHSGVDASHAAVLALFWVDMIVQFRTAFVSTSGELVRDSRVIASHYARTWFPLDLVSSFPWAELLKLLLSKHDSRAGMLASLARLPRLLRLIKLFRVLDRSRHANMLRMVRLMALLMLVSHWAACIWHGLSEWVDEFPWLFSDLLVSSSLFQQYSVSIYYSYVLVVGSDNPQPPPQNNLERCFMIVALVLGSIMSALVISNMAMLVANYNSLSSRYAGKAALAADALRYIGAPDAQRSRVAEYYDFLTQHEHPGPEADSFLSELPRGLLEDIKWALYSRHLGQLPLFAGCDESFMAALQARLTLAPFTGGELIFSENDVGREMFIVRRGAVLLRGPTGDLADVLTEGQAFGELALLPDLAARRRVSTAIAGRTTDLIRLSARDLAAVCRDHPDSGAMVQDRLQAQLQLQLLGGAPLEWWYEDMYGMDEGISKAIGAASLPSPLPSPPALANAAATEAAEPAAAAAPQQEGEAWELQGQASGRRGLWRLATLVGFPSGVALANMPSNTGYAQPGGGGLDRPDGGEAPPLRTTGSAPLRVGAGAGLGAGEAQAEAQPAFAGVVARVMRRYFSGGRGGGAAPDSAAAAAVGRGGVTARQRRASASFDAGAPGGPSASTQPASTGGGVGGRALRRVDTLSTAPAWLIARVSRDSGLQSVRRAQPAEARPPAPPEDPVLAALHTLASALGVGPQGMGAAWAPAGAMRGGAGAGASGMPGAATPGPELKASHAPQLLLLADAVVRRFGADRVPAVREALAARLRRVESGLGAVLGSAADSLARLEAAVSELDESAAAAKRRLAAIEREAAEAAGDGVLAPRLLGLLDSEHGLSTAMESLAAAAAASSTAAGGSGSDGRKSWAALLAAALLSQSNAGHDRPPLPDGVAGERPAAAASGGGASGDGGGWRPAAGCAPRVPPGPAAPSRLGSPRRRASGLLRLRSQTSHCSRRTSTLSDASDAELVPAQGGHGPAGEAPGARPGGAAGAAERPPLGRSSFSTSGRRASVGPDAGPEARDSTCGHGAPTIARRQSLDMAGIQALLRRRSDRTLQRTGSGGIASSGGGGGSPLGSGVLADGAGGGGVAGGSAGAGSTAALRRRSQDARRAMAAELGGAAAAAECAAAEATRGSMIGASPLGLTAGADISASFDSQAGHDATSLTTALSSVLSAATCTTAGGGGAGAGPVLPAGGSAANAVSALQQPSVTGVGLAAGGGAGPHRLPGLAPAARPAAAAASRAALLDDGIVGDAIGVGAAGAGKPQRTCGFSAAQGV</sequence>
<evidence type="ECO:0000256" key="3">
    <source>
        <dbReference type="ARBA" id="ARBA00022692"/>
    </source>
</evidence>
<accession>A0A150G3T8</accession>
<feature type="compositionally biased region" description="Gly residues" evidence="8">
    <location>
        <begin position="1298"/>
        <end position="1313"/>
    </location>
</feature>
<feature type="region of interest" description="Disordered" evidence="8">
    <location>
        <begin position="1"/>
        <end position="109"/>
    </location>
</feature>
<dbReference type="GO" id="GO:0005886">
    <property type="term" value="C:plasma membrane"/>
    <property type="evidence" value="ECO:0007669"/>
    <property type="project" value="TreeGrafter"/>
</dbReference>
<feature type="coiled-coil region" evidence="7">
    <location>
        <begin position="1026"/>
        <end position="1060"/>
    </location>
</feature>
<feature type="compositionally biased region" description="Gly residues" evidence="8">
    <location>
        <begin position="1141"/>
        <end position="1152"/>
    </location>
</feature>
<dbReference type="OrthoDB" id="426293at2759"/>
<dbReference type="PANTHER" id="PTHR10217">
    <property type="entry name" value="VOLTAGE AND LIGAND GATED POTASSIUM CHANNEL"/>
    <property type="match status" value="1"/>
</dbReference>
<evidence type="ECO:0000256" key="4">
    <source>
        <dbReference type="ARBA" id="ARBA00022989"/>
    </source>
</evidence>
<feature type="compositionally biased region" description="Low complexity" evidence="8">
    <location>
        <begin position="699"/>
        <end position="717"/>
    </location>
</feature>
<dbReference type="GO" id="GO:0042391">
    <property type="term" value="P:regulation of membrane potential"/>
    <property type="evidence" value="ECO:0007669"/>
    <property type="project" value="TreeGrafter"/>
</dbReference>
<dbReference type="PANTHER" id="PTHR10217:SF435">
    <property type="entry name" value="POTASSIUM VOLTAGE-GATED CHANNEL PROTEIN EAG"/>
    <property type="match status" value="1"/>
</dbReference>
<gene>
    <name evidence="11" type="ORF">GPECTOR_65g164</name>
</gene>
<feature type="compositionally biased region" description="Polar residues" evidence="8">
    <location>
        <begin position="1188"/>
        <end position="1201"/>
    </location>
</feature>
<feature type="transmembrane region" description="Helical" evidence="9">
    <location>
        <begin position="361"/>
        <end position="381"/>
    </location>
</feature>
<evidence type="ECO:0000256" key="6">
    <source>
        <dbReference type="ARBA" id="ARBA00023136"/>
    </source>
</evidence>
<dbReference type="GO" id="GO:0005249">
    <property type="term" value="F:voltage-gated potassium channel activity"/>
    <property type="evidence" value="ECO:0007669"/>
    <property type="project" value="TreeGrafter"/>
</dbReference>
<reference evidence="12" key="1">
    <citation type="journal article" date="2016" name="Nat. Commun.">
        <title>The Gonium pectorale genome demonstrates co-option of cell cycle regulation during the evolution of multicellularity.</title>
        <authorList>
            <person name="Hanschen E.R."/>
            <person name="Marriage T.N."/>
            <person name="Ferris P.J."/>
            <person name="Hamaji T."/>
            <person name="Toyoda A."/>
            <person name="Fujiyama A."/>
            <person name="Neme R."/>
            <person name="Noguchi H."/>
            <person name="Minakuchi Y."/>
            <person name="Suzuki M."/>
            <person name="Kawai-Toyooka H."/>
            <person name="Smith D.R."/>
            <person name="Sparks H."/>
            <person name="Anderson J."/>
            <person name="Bakaric R."/>
            <person name="Luria V."/>
            <person name="Karger A."/>
            <person name="Kirschner M.W."/>
            <person name="Durand P.M."/>
            <person name="Michod R.E."/>
            <person name="Nozaki H."/>
            <person name="Olson B.J."/>
        </authorList>
    </citation>
    <scope>NUCLEOTIDE SEQUENCE [LARGE SCALE GENOMIC DNA]</scope>
    <source>
        <strain evidence="12">NIES-2863</strain>
    </source>
</reference>
<dbReference type="SMART" id="SM00100">
    <property type="entry name" value="cNMP"/>
    <property type="match status" value="1"/>
</dbReference>
<keyword evidence="12" id="KW-1185">Reference proteome</keyword>
<evidence type="ECO:0000313" key="11">
    <source>
        <dbReference type="EMBL" id="KXZ44546.1"/>
    </source>
</evidence>
<feature type="compositionally biased region" description="Low complexity" evidence="8">
    <location>
        <begin position="22"/>
        <end position="36"/>
    </location>
</feature>
<keyword evidence="5" id="KW-0406">Ion transport</keyword>
<dbReference type="Pfam" id="PF00027">
    <property type="entry name" value="cNMP_binding"/>
    <property type="match status" value="1"/>
</dbReference>
<comment type="caution">
    <text evidence="11">The sequence shown here is derived from an EMBL/GenBank/DDBJ whole genome shotgun (WGS) entry which is preliminary data.</text>
</comment>
<dbReference type="InterPro" id="IPR014710">
    <property type="entry name" value="RmlC-like_jellyroll"/>
</dbReference>
<evidence type="ECO:0000256" key="8">
    <source>
        <dbReference type="SAM" id="MobiDB-lite"/>
    </source>
</evidence>
<dbReference type="EMBL" id="LSYV01000066">
    <property type="protein sequence ID" value="KXZ44546.1"/>
    <property type="molecule type" value="Genomic_DNA"/>
</dbReference>
<feature type="transmembrane region" description="Helical" evidence="9">
    <location>
        <begin position="401"/>
        <end position="421"/>
    </location>
</feature>
<evidence type="ECO:0000256" key="1">
    <source>
        <dbReference type="ARBA" id="ARBA00004141"/>
    </source>
</evidence>
<dbReference type="Pfam" id="PF00520">
    <property type="entry name" value="Ion_trans"/>
    <property type="match status" value="1"/>
</dbReference>
<dbReference type="Gene3D" id="2.60.120.10">
    <property type="entry name" value="Jelly Rolls"/>
    <property type="match status" value="1"/>
</dbReference>
<feature type="region of interest" description="Disordered" evidence="8">
    <location>
        <begin position="903"/>
        <end position="923"/>
    </location>
</feature>
<dbReference type="SUPFAM" id="SSF81324">
    <property type="entry name" value="Voltage-gated potassium channels"/>
    <property type="match status" value="1"/>
</dbReference>
<evidence type="ECO:0000313" key="12">
    <source>
        <dbReference type="Proteomes" id="UP000075714"/>
    </source>
</evidence>
<feature type="region of interest" description="Disordered" evidence="8">
    <location>
        <begin position="1119"/>
        <end position="1317"/>
    </location>
</feature>
<feature type="transmembrane region" description="Helical" evidence="9">
    <location>
        <begin position="433"/>
        <end position="458"/>
    </location>
</feature>
<feature type="region of interest" description="Disordered" evidence="8">
    <location>
        <begin position="846"/>
        <end position="878"/>
    </location>
</feature>
<comment type="subcellular location">
    <subcellularLocation>
        <location evidence="1">Membrane</location>
        <topology evidence="1">Multi-pass membrane protein</topology>
    </subcellularLocation>
</comment>
<dbReference type="PROSITE" id="PS50042">
    <property type="entry name" value="CNMP_BINDING_3"/>
    <property type="match status" value="1"/>
</dbReference>
<proteinExistence type="predicted"/>
<dbReference type="Gene3D" id="1.10.287.70">
    <property type="match status" value="1"/>
</dbReference>
<name>A0A150G3T8_GONPE</name>
<feature type="transmembrane region" description="Helical" evidence="9">
    <location>
        <begin position="229"/>
        <end position="248"/>
    </location>
</feature>
<keyword evidence="6 9" id="KW-0472">Membrane</keyword>
<dbReference type="CDD" id="cd00038">
    <property type="entry name" value="CAP_ED"/>
    <property type="match status" value="1"/>
</dbReference>
<evidence type="ECO:0000256" key="9">
    <source>
        <dbReference type="SAM" id="Phobius"/>
    </source>
</evidence>
<feature type="domain" description="Cyclic nucleotide-binding" evidence="10">
    <location>
        <begin position="537"/>
        <end position="631"/>
    </location>
</feature>
<evidence type="ECO:0000256" key="5">
    <source>
        <dbReference type="ARBA" id="ARBA00023065"/>
    </source>
</evidence>
<feature type="compositionally biased region" description="Gly residues" evidence="8">
    <location>
        <begin position="953"/>
        <end position="962"/>
    </location>
</feature>
<keyword evidence="3 9" id="KW-0812">Transmembrane</keyword>
<evidence type="ECO:0000256" key="2">
    <source>
        <dbReference type="ARBA" id="ARBA00022448"/>
    </source>
</evidence>
<dbReference type="Proteomes" id="UP000075714">
    <property type="component" value="Unassembled WGS sequence"/>
</dbReference>
<feature type="region of interest" description="Disordered" evidence="8">
    <location>
        <begin position="697"/>
        <end position="728"/>
    </location>
</feature>
<protein>
    <recommendedName>
        <fullName evidence="10">Cyclic nucleotide-binding domain-containing protein</fullName>
    </recommendedName>
</protein>